<dbReference type="Pfam" id="PF00015">
    <property type="entry name" value="MCPsignal"/>
    <property type="match status" value="1"/>
</dbReference>
<keyword evidence="4" id="KW-1133">Transmembrane helix</keyword>
<keyword evidence="8" id="KW-1185">Reference proteome</keyword>
<dbReference type="PANTHER" id="PTHR43531:SF11">
    <property type="entry name" value="METHYL-ACCEPTING CHEMOTAXIS PROTEIN 3"/>
    <property type="match status" value="1"/>
</dbReference>
<dbReference type="InterPro" id="IPR003660">
    <property type="entry name" value="HAMP_dom"/>
</dbReference>
<proteinExistence type="inferred from homology"/>
<dbReference type="KEGG" id="carl:PXC00_09355"/>
<evidence type="ECO:0000256" key="3">
    <source>
        <dbReference type="PROSITE-ProRule" id="PRU00284"/>
    </source>
</evidence>
<evidence type="ECO:0000313" key="8">
    <source>
        <dbReference type="Proteomes" id="UP001300604"/>
    </source>
</evidence>
<evidence type="ECO:0000259" key="6">
    <source>
        <dbReference type="PROSITE" id="PS50885"/>
    </source>
</evidence>
<sequence length="608" mass="65879">MKNLKISRKLFVIFTAILAFVFLTTGISLGNLIYSANQFQNFYEHSYQAVQLSTSAANSLETGAKFVGYSIMSDDASKKEEFINSAKKNLSNYSDTLNKLSKVYQGDQTKLKSMMSVVQNLATTRDQILNYVDNNESEIASQIYFRDYQPTLDNLVSVLQDVQANAQKSADASYAAAQGVRDRSILITVIFNLLTMAFVIFIGISLSKLMTKPIRELERAAKEMAAGHFDSVRLSYQAKDELGSLADSMRTLIHVLNEVIQDEGHILSEMGQGNFEVRSKDLKLYNGDLTKLLDYMRNINGALCATLKEIQQSADQVSGGADQVSSAAQSLSQGTVQQASSLESLTQTVEDISQKIQANAKHAKRASGDAVGCQQDMISSNEKMQQMITAMNHISESSGEIAKIVKTIQDIAFQTNILALNASVEAARAGEAGKGFAVVADEVRNLANKSQEASQSTAKLIETSQNAVQEGTDIVNDTAAALTTAVEAIDKIAISIEKISRDSNDQATAVEHVTEGIEQISSVVQTNSATSEETAAASEELSGQAEMLKKTVGRFRLNTVFAEKDEDGNFKQAAAAGIPQAAESPRQISTVEKGKAVRAHVVGTDKYE</sequence>
<dbReference type="Gene3D" id="6.10.340.10">
    <property type="match status" value="1"/>
</dbReference>
<name>A0AA97D8V1_9FIRM</name>
<dbReference type="PANTHER" id="PTHR43531">
    <property type="entry name" value="PROTEIN ICFG"/>
    <property type="match status" value="1"/>
</dbReference>
<accession>A0AA97D8V1</accession>
<dbReference type="InterPro" id="IPR051310">
    <property type="entry name" value="MCP_chemotaxis"/>
</dbReference>
<dbReference type="SMART" id="SM00304">
    <property type="entry name" value="HAMP"/>
    <property type="match status" value="1"/>
</dbReference>
<keyword evidence="4" id="KW-0812">Transmembrane</keyword>
<keyword evidence="4" id="KW-0472">Membrane</keyword>
<keyword evidence="3" id="KW-0807">Transducer</keyword>
<dbReference type="InterPro" id="IPR004089">
    <property type="entry name" value="MCPsignal_dom"/>
</dbReference>
<comment type="similarity">
    <text evidence="2">Belongs to the methyl-accepting chemotaxis (MCP) protein family.</text>
</comment>
<dbReference type="AlphaFoldDB" id="A0AA97D8V1"/>
<reference evidence="7" key="2">
    <citation type="submission" date="2024-06" db="EMBL/GenBank/DDBJ databases">
        <title>Caproicibacterium argilliputei sp. nov, a novel caproic acid producing anaerobic bacterium isolated from pit mud.</title>
        <authorList>
            <person name="Xia S."/>
        </authorList>
    </citation>
    <scope>NUCLEOTIDE SEQUENCE</scope>
    <source>
        <strain evidence="7">ZCY20-5</strain>
    </source>
</reference>
<dbReference type="EMBL" id="CP135996">
    <property type="protein sequence ID" value="WOC31424.1"/>
    <property type="molecule type" value="Genomic_DNA"/>
</dbReference>
<dbReference type="SMART" id="SM00283">
    <property type="entry name" value="MA"/>
    <property type="match status" value="1"/>
</dbReference>
<evidence type="ECO:0000259" key="5">
    <source>
        <dbReference type="PROSITE" id="PS50111"/>
    </source>
</evidence>
<dbReference type="Gene3D" id="1.10.287.950">
    <property type="entry name" value="Methyl-accepting chemotaxis protein"/>
    <property type="match status" value="1"/>
</dbReference>
<protein>
    <submittedName>
        <fullName evidence="7">Methyl-accepting chemotaxis protein</fullName>
    </submittedName>
</protein>
<dbReference type="GO" id="GO:0004888">
    <property type="term" value="F:transmembrane signaling receptor activity"/>
    <property type="evidence" value="ECO:0007669"/>
    <property type="project" value="TreeGrafter"/>
</dbReference>
<dbReference type="PROSITE" id="PS50111">
    <property type="entry name" value="CHEMOTAXIS_TRANSDUC_2"/>
    <property type="match status" value="1"/>
</dbReference>
<dbReference type="InterPro" id="IPR024478">
    <property type="entry name" value="HlyB_4HB_MCP"/>
</dbReference>
<dbReference type="Pfam" id="PF12729">
    <property type="entry name" value="4HB_MCP_1"/>
    <property type="match status" value="1"/>
</dbReference>
<dbReference type="GO" id="GO:0005886">
    <property type="term" value="C:plasma membrane"/>
    <property type="evidence" value="ECO:0007669"/>
    <property type="project" value="TreeGrafter"/>
</dbReference>
<organism evidence="7 8">
    <name type="scientific">Caproicibacterium argilliputei</name>
    <dbReference type="NCBI Taxonomy" id="3030016"/>
    <lineage>
        <taxon>Bacteria</taxon>
        <taxon>Bacillati</taxon>
        <taxon>Bacillota</taxon>
        <taxon>Clostridia</taxon>
        <taxon>Eubacteriales</taxon>
        <taxon>Oscillospiraceae</taxon>
        <taxon>Caproicibacterium</taxon>
    </lineage>
</organism>
<dbReference type="RefSeq" id="WP_275845244.1">
    <property type="nucleotide sequence ID" value="NZ_CP135996.1"/>
</dbReference>
<feature type="transmembrane region" description="Helical" evidence="4">
    <location>
        <begin position="185"/>
        <end position="206"/>
    </location>
</feature>
<dbReference type="Proteomes" id="UP001300604">
    <property type="component" value="Chromosome"/>
</dbReference>
<dbReference type="PROSITE" id="PS50885">
    <property type="entry name" value="HAMP"/>
    <property type="match status" value="1"/>
</dbReference>
<evidence type="ECO:0000256" key="1">
    <source>
        <dbReference type="ARBA" id="ARBA00022500"/>
    </source>
</evidence>
<evidence type="ECO:0000256" key="2">
    <source>
        <dbReference type="ARBA" id="ARBA00029447"/>
    </source>
</evidence>
<dbReference type="GO" id="GO:0007165">
    <property type="term" value="P:signal transduction"/>
    <property type="evidence" value="ECO:0007669"/>
    <property type="project" value="UniProtKB-KW"/>
</dbReference>
<keyword evidence="1" id="KW-0145">Chemotaxis</keyword>
<dbReference type="SUPFAM" id="SSF58104">
    <property type="entry name" value="Methyl-accepting chemotaxis protein (MCP) signaling domain"/>
    <property type="match status" value="1"/>
</dbReference>
<dbReference type="Pfam" id="PF00672">
    <property type="entry name" value="HAMP"/>
    <property type="match status" value="1"/>
</dbReference>
<dbReference type="CDD" id="cd11386">
    <property type="entry name" value="MCP_signal"/>
    <property type="match status" value="1"/>
</dbReference>
<dbReference type="GO" id="GO:0006935">
    <property type="term" value="P:chemotaxis"/>
    <property type="evidence" value="ECO:0007669"/>
    <property type="project" value="UniProtKB-KW"/>
</dbReference>
<feature type="domain" description="Methyl-accepting transducer" evidence="5">
    <location>
        <begin position="313"/>
        <end position="542"/>
    </location>
</feature>
<evidence type="ECO:0000313" key="7">
    <source>
        <dbReference type="EMBL" id="WOC31424.1"/>
    </source>
</evidence>
<reference evidence="7" key="1">
    <citation type="submission" date="2023-09" db="EMBL/GenBank/DDBJ databases">
        <authorList>
            <person name="Zeng C."/>
        </authorList>
    </citation>
    <scope>NUCLEOTIDE SEQUENCE</scope>
    <source>
        <strain evidence="7">ZCY20-5</strain>
    </source>
</reference>
<evidence type="ECO:0000256" key="4">
    <source>
        <dbReference type="SAM" id="Phobius"/>
    </source>
</evidence>
<dbReference type="CDD" id="cd06225">
    <property type="entry name" value="HAMP"/>
    <property type="match status" value="1"/>
</dbReference>
<gene>
    <name evidence="7" type="ORF">PXC00_09355</name>
</gene>
<feature type="domain" description="HAMP" evidence="6">
    <location>
        <begin position="208"/>
        <end position="261"/>
    </location>
</feature>